<keyword evidence="2" id="KW-1185">Reference proteome</keyword>
<comment type="caution">
    <text evidence="1">The sequence shown here is derived from an EMBL/GenBank/DDBJ whole genome shotgun (WGS) entry which is preliminary data.</text>
</comment>
<reference evidence="2" key="1">
    <citation type="submission" date="2016-06" db="EMBL/GenBank/DDBJ databases">
        <title>Parallel loss of symbiosis genes in relatives of nitrogen-fixing non-legume Parasponia.</title>
        <authorList>
            <person name="Van Velzen R."/>
            <person name="Holmer R."/>
            <person name="Bu F."/>
            <person name="Rutten L."/>
            <person name="Van Zeijl A."/>
            <person name="Liu W."/>
            <person name="Santuari L."/>
            <person name="Cao Q."/>
            <person name="Sharma T."/>
            <person name="Shen D."/>
            <person name="Roswanjaya Y."/>
            <person name="Wardhani T."/>
            <person name="Kalhor M.S."/>
            <person name="Jansen J."/>
            <person name="Van den Hoogen J."/>
            <person name="Gungor B."/>
            <person name="Hartog M."/>
            <person name="Hontelez J."/>
            <person name="Verver J."/>
            <person name="Yang W.-C."/>
            <person name="Schijlen E."/>
            <person name="Repin R."/>
            <person name="Schilthuizen M."/>
            <person name="Schranz E."/>
            <person name="Heidstra R."/>
            <person name="Miyata K."/>
            <person name="Fedorova E."/>
            <person name="Kohlen W."/>
            <person name="Bisseling T."/>
            <person name="Smit S."/>
            <person name="Geurts R."/>
        </authorList>
    </citation>
    <scope>NUCLEOTIDE SEQUENCE [LARGE SCALE GENOMIC DNA]</scope>
    <source>
        <strain evidence="2">cv. RG33-2</strain>
    </source>
</reference>
<evidence type="ECO:0000313" key="1">
    <source>
        <dbReference type="EMBL" id="PON77845.1"/>
    </source>
</evidence>
<name>A0A2P5DX27_TREOI</name>
<evidence type="ECO:0008006" key="3">
    <source>
        <dbReference type="Google" id="ProtNLM"/>
    </source>
</evidence>
<dbReference type="OrthoDB" id="1746897at2759"/>
<dbReference type="AlphaFoldDB" id="A0A2P5DX27"/>
<dbReference type="EMBL" id="JXTC01000244">
    <property type="protein sequence ID" value="PON77845.1"/>
    <property type="molecule type" value="Genomic_DNA"/>
</dbReference>
<accession>A0A2P5DX27</accession>
<dbReference type="InParanoid" id="A0A2P5DX27"/>
<gene>
    <name evidence="1" type="ORF">TorRG33x02_239610</name>
</gene>
<proteinExistence type="predicted"/>
<sequence length="135" mass="15367">MLPQNSFLQDIFSCQVAMLPENFYEKVEQESIVLKKSQNLSFCRESLIIDGESQPLETDIVILATGYRGDQKLKNMFSSSIFQNHIIESHSSMVPLYRCQWLANFLGGTFELPRISAMEKDPYGPASYAGLRPHN</sequence>
<protein>
    <recommendedName>
        <fullName evidence="3">Flavin-containing monooxygenase</fullName>
    </recommendedName>
</protein>
<dbReference type="Proteomes" id="UP000237000">
    <property type="component" value="Unassembled WGS sequence"/>
</dbReference>
<organism evidence="1 2">
    <name type="scientific">Trema orientale</name>
    <name type="common">Charcoal tree</name>
    <name type="synonym">Celtis orientalis</name>
    <dbReference type="NCBI Taxonomy" id="63057"/>
    <lineage>
        <taxon>Eukaryota</taxon>
        <taxon>Viridiplantae</taxon>
        <taxon>Streptophyta</taxon>
        <taxon>Embryophyta</taxon>
        <taxon>Tracheophyta</taxon>
        <taxon>Spermatophyta</taxon>
        <taxon>Magnoliopsida</taxon>
        <taxon>eudicotyledons</taxon>
        <taxon>Gunneridae</taxon>
        <taxon>Pentapetalae</taxon>
        <taxon>rosids</taxon>
        <taxon>fabids</taxon>
        <taxon>Rosales</taxon>
        <taxon>Cannabaceae</taxon>
        <taxon>Trema</taxon>
    </lineage>
</organism>
<dbReference type="STRING" id="63057.A0A2P5DX27"/>
<evidence type="ECO:0000313" key="2">
    <source>
        <dbReference type="Proteomes" id="UP000237000"/>
    </source>
</evidence>